<dbReference type="PANTHER" id="PTHR43792">
    <property type="entry name" value="GNAT FAMILY, PUTATIVE (AFU_ORTHOLOGUE AFUA_3G00765)-RELATED-RELATED"/>
    <property type="match status" value="1"/>
</dbReference>
<keyword evidence="2" id="KW-0808">Transferase</keyword>
<dbReference type="InterPro" id="IPR051531">
    <property type="entry name" value="N-acetyltransferase"/>
</dbReference>
<feature type="domain" description="N-acetyltransferase" evidence="1">
    <location>
        <begin position="16"/>
        <end position="185"/>
    </location>
</feature>
<evidence type="ECO:0000313" key="3">
    <source>
        <dbReference type="Proteomes" id="UP000578819"/>
    </source>
</evidence>
<reference evidence="2 3" key="1">
    <citation type="submission" date="2020-08" db="EMBL/GenBank/DDBJ databases">
        <title>Sequencing the genomes of 1000 actinobacteria strains.</title>
        <authorList>
            <person name="Klenk H.-P."/>
        </authorList>
    </citation>
    <scope>NUCLEOTIDE SEQUENCE [LARGE SCALE GENOMIC DNA]</scope>
    <source>
        <strain evidence="2 3">DSM 45886</strain>
    </source>
</reference>
<name>A0A7W7WQU7_9ACTN</name>
<organism evidence="2 3">
    <name type="scientific">Micromonospora polyrhachis</name>
    <dbReference type="NCBI Taxonomy" id="1282883"/>
    <lineage>
        <taxon>Bacteria</taxon>
        <taxon>Bacillati</taxon>
        <taxon>Actinomycetota</taxon>
        <taxon>Actinomycetes</taxon>
        <taxon>Micromonosporales</taxon>
        <taxon>Micromonosporaceae</taxon>
        <taxon>Micromonospora</taxon>
    </lineage>
</organism>
<comment type="caution">
    <text evidence="2">The sequence shown here is derived from an EMBL/GenBank/DDBJ whole genome shotgun (WGS) entry which is preliminary data.</text>
</comment>
<accession>A0A7W7WQU7</accession>
<dbReference type="GO" id="GO:0016747">
    <property type="term" value="F:acyltransferase activity, transferring groups other than amino-acyl groups"/>
    <property type="evidence" value="ECO:0007669"/>
    <property type="project" value="InterPro"/>
</dbReference>
<dbReference type="Gene3D" id="3.40.630.30">
    <property type="match status" value="1"/>
</dbReference>
<dbReference type="AlphaFoldDB" id="A0A7W7WQU7"/>
<dbReference type="PROSITE" id="PS51186">
    <property type="entry name" value="GNAT"/>
    <property type="match status" value="1"/>
</dbReference>
<proteinExistence type="predicted"/>
<dbReference type="EMBL" id="JACHJW010000001">
    <property type="protein sequence ID" value="MBB4960199.1"/>
    <property type="molecule type" value="Genomic_DNA"/>
</dbReference>
<dbReference type="InterPro" id="IPR000182">
    <property type="entry name" value="GNAT_dom"/>
</dbReference>
<dbReference type="SUPFAM" id="SSF55729">
    <property type="entry name" value="Acyl-CoA N-acyltransferases (Nat)"/>
    <property type="match status" value="1"/>
</dbReference>
<dbReference type="RefSeq" id="WP_184536012.1">
    <property type="nucleotide sequence ID" value="NZ_JACHJW010000001.1"/>
</dbReference>
<sequence>MTTVLRTEATPAAPALRLRPWSDRDVTALIEIYRDPILRQWTRLHVENAEDAVRWLDVQRQGWKSRQRLSFAVLEERPDSGKDQLVANVVLKRADPTGRTAEVGYWTAAHARGRGIAPRALETLTDWAFDTFAADGLDHLDLLHQVDNPASCRVAEKTGYRFAHTLPAQPPAFPQDGHRHVRARR</sequence>
<gene>
    <name evidence="2" type="ORF">FHR38_003932</name>
</gene>
<keyword evidence="3" id="KW-1185">Reference proteome</keyword>
<evidence type="ECO:0000259" key="1">
    <source>
        <dbReference type="PROSITE" id="PS51186"/>
    </source>
</evidence>
<evidence type="ECO:0000313" key="2">
    <source>
        <dbReference type="EMBL" id="MBB4960199.1"/>
    </source>
</evidence>
<protein>
    <submittedName>
        <fullName evidence="2">RimJ/RimL family protein N-acetyltransferase</fullName>
    </submittedName>
</protein>
<dbReference type="InterPro" id="IPR016181">
    <property type="entry name" value="Acyl_CoA_acyltransferase"/>
</dbReference>
<dbReference type="Pfam" id="PF13302">
    <property type="entry name" value="Acetyltransf_3"/>
    <property type="match status" value="1"/>
</dbReference>
<dbReference type="Proteomes" id="UP000578819">
    <property type="component" value="Unassembled WGS sequence"/>
</dbReference>